<dbReference type="InterPro" id="IPR013083">
    <property type="entry name" value="Znf_RING/FYVE/PHD"/>
</dbReference>
<name>A0A445GV84_GLYSO</name>
<gene>
    <name evidence="1" type="ORF">D0Y65_041292</name>
</gene>
<evidence type="ECO:0000313" key="1">
    <source>
        <dbReference type="EMBL" id="RZB65179.1"/>
    </source>
</evidence>
<protein>
    <submittedName>
        <fullName evidence="1">Uncharacterized protein</fullName>
    </submittedName>
</protein>
<dbReference type="Proteomes" id="UP000289340">
    <property type="component" value="Chromosome 15"/>
</dbReference>
<organism evidence="1 2">
    <name type="scientific">Glycine soja</name>
    <name type="common">Wild soybean</name>
    <dbReference type="NCBI Taxonomy" id="3848"/>
    <lineage>
        <taxon>Eukaryota</taxon>
        <taxon>Viridiplantae</taxon>
        <taxon>Streptophyta</taxon>
        <taxon>Embryophyta</taxon>
        <taxon>Tracheophyta</taxon>
        <taxon>Spermatophyta</taxon>
        <taxon>Magnoliopsida</taxon>
        <taxon>eudicotyledons</taxon>
        <taxon>Gunneridae</taxon>
        <taxon>Pentapetalae</taxon>
        <taxon>rosids</taxon>
        <taxon>fabids</taxon>
        <taxon>Fabales</taxon>
        <taxon>Fabaceae</taxon>
        <taxon>Papilionoideae</taxon>
        <taxon>50 kb inversion clade</taxon>
        <taxon>NPAAA clade</taxon>
        <taxon>indigoferoid/millettioid clade</taxon>
        <taxon>Phaseoleae</taxon>
        <taxon>Glycine</taxon>
        <taxon>Glycine subgen. Soja</taxon>
    </lineage>
</organism>
<dbReference type="AlphaFoldDB" id="A0A445GV84"/>
<accession>A0A445GV84</accession>
<sequence>MGNHLCVTVKAKRKATTKSTPSSTLNLETILENYVPPNHKFCCESRPIFDSFSPEGCCHFYCTKCTLRYIVSKLQNNVLNLNCPESGCRDNLSPHFCKPCNSTELRVHVVGEGAVRVRDSREGQVLLSLQRLLGAVVVQ</sequence>
<comment type="caution">
    <text evidence="1">The sequence shown here is derived from an EMBL/GenBank/DDBJ whole genome shotgun (WGS) entry which is preliminary data.</text>
</comment>
<evidence type="ECO:0000313" key="2">
    <source>
        <dbReference type="Proteomes" id="UP000289340"/>
    </source>
</evidence>
<dbReference type="EMBL" id="QZWG01000015">
    <property type="protein sequence ID" value="RZB65179.1"/>
    <property type="molecule type" value="Genomic_DNA"/>
</dbReference>
<reference evidence="1 2" key="1">
    <citation type="submission" date="2018-09" db="EMBL/GenBank/DDBJ databases">
        <title>A high-quality reference genome of wild soybean provides a powerful tool to mine soybean genomes.</title>
        <authorList>
            <person name="Xie M."/>
            <person name="Chung C.Y.L."/>
            <person name="Li M.-W."/>
            <person name="Wong F.-L."/>
            <person name="Chan T.-F."/>
            <person name="Lam H.-M."/>
        </authorList>
    </citation>
    <scope>NUCLEOTIDE SEQUENCE [LARGE SCALE GENOMIC DNA]</scope>
    <source>
        <strain evidence="2">cv. W05</strain>
        <tissue evidence="1">Hypocotyl of etiolated seedlings</tissue>
    </source>
</reference>
<keyword evidence="2" id="KW-1185">Reference proteome</keyword>
<dbReference type="SUPFAM" id="SSF57850">
    <property type="entry name" value="RING/U-box"/>
    <property type="match status" value="1"/>
</dbReference>
<dbReference type="Gene3D" id="3.30.40.10">
    <property type="entry name" value="Zinc/RING finger domain, C3HC4 (zinc finger)"/>
    <property type="match status" value="1"/>
</dbReference>
<proteinExistence type="predicted"/>